<protein>
    <submittedName>
        <fullName evidence="2">Uncharacterized protein</fullName>
    </submittedName>
</protein>
<dbReference type="EMBL" id="GL945474">
    <property type="protein sequence ID" value="EGO04601.1"/>
    <property type="molecule type" value="Genomic_DNA"/>
</dbReference>
<feature type="compositionally biased region" description="Polar residues" evidence="1">
    <location>
        <begin position="24"/>
        <end position="35"/>
    </location>
</feature>
<proteinExistence type="predicted"/>
<feature type="region of interest" description="Disordered" evidence="1">
    <location>
        <begin position="101"/>
        <end position="133"/>
    </location>
</feature>
<evidence type="ECO:0000313" key="2">
    <source>
        <dbReference type="EMBL" id="EGO04601.1"/>
    </source>
</evidence>
<dbReference type="AlphaFoldDB" id="F8PI23"/>
<reference evidence="3" key="1">
    <citation type="journal article" date="2011" name="Science">
        <title>The plant cell wall-decomposing machinery underlies the functional diversity of forest fungi.</title>
        <authorList>
            <person name="Eastwood D.C."/>
            <person name="Floudas D."/>
            <person name="Binder M."/>
            <person name="Majcherczyk A."/>
            <person name="Schneider P."/>
            <person name="Aerts A."/>
            <person name="Asiegbu F.O."/>
            <person name="Baker S.E."/>
            <person name="Barry K."/>
            <person name="Bendiksby M."/>
            <person name="Blumentritt M."/>
            <person name="Coutinho P.M."/>
            <person name="Cullen D."/>
            <person name="de Vries R.P."/>
            <person name="Gathman A."/>
            <person name="Goodell B."/>
            <person name="Henrissat B."/>
            <person name="Ihrmark K."/>
            <person name="Kauserud H."/>
            <person name="Kohler A."/>
            <person name="LaButti K."/>
            <person name="Lapidus A."/>
            <person name="Lavin J.L."/>
            <person name="Lee Y.-H."/>
            <person name="Lindquist E."/>
            <person name="Lilly W."/>
            <person name="Lucas S."/>
            <person name="Morin E."/>
            <person name="Murat C."/>
            <person name="Oguiza J.A."/>
            <person name="Park J."/>
            <person name="Pisabarro A.G."/>
            <person name="Riley R."/>
            <person name="Rosling A."/>
            <person name="Salamov A."/>
            <person name="Schmidt O."/>
            <person name="Schmutz J."/>
            <person name="Skrede I."/>
            <person name="Stenlid J."/>
            <person name="Wiebenga A."/>
            <person name="Xie X."/>
            <person name="Kuees U."/>
            <person name="Hibbett D.S."/>
            <person name="Hoffmeister D."/>
            <person name="Hoegberg N."/>
            <person name="Martin F."/>
            <person name="Grigoriev I.V."/>
            <person name="Watkinson S.C."/>
        </authorList>
    </citation>
    <scope>NUCLEOTIDE SEQUENCE [LARGE SCALE GENOMIC DNA]</scope>
    <source>
        <strain evidence="3">strain S7.3</strain>
    </source>
</reference>
<feature type="compositionally biased region" description="Basic and acidic residues" evidence="1">
    <location>
        <begin position="54"/>
        <end position="69"/>
    </location>
</feature>
<dbReference type="HOGENOM" id="CLU_1138585_0_0_1"/>
<gene>
    <name evidence="2" type="ORF">SERLA73DRAFT_149042</name>
</gene>
<accession>F8PI23</accession>
<evidence type="ECO:0000256" key="1">
    <source>
        <dbReference type="SAM" id="MobiDB-lite"/>
    </source>
</evidence>
<keyword evidence="3" id="KW-1185">Reference proteome</keyword>
<feature type="region of interest" description="Disordered" evidence="1">
    <location>
        <begin position="24"/>
        <end position="81"/>
    </location>
</feature>
<name>F8PI23_SERL3</name>
<dbReference type="Proteomes" id="UP000008063">
    <property type="component" value="Unassembled WGS sequence"/>
</dbReference>
<dbReference type="InParanoid" id="F8PI23"/>
<organism evidence="3">
    <name type="scientific">Serpula lacrymans var. lacrymans (strain S7.3)</name>
    <name type="common">Dry rot fungus</name>
    <dbReference type="NCBI Taxonomy" id="936435"/>
    <lineage>
        <taxon>Eukaryota</taxon>
        <taxon>Fungi</taxon>
        <taxon>Dikarya</taxon>
        <taxon>Basidiomycota</taxon>
        <taxon>Agaricomycotina</taxon>
        <taxon>Agaricomycetes</taxon>
        <taxon>Agaricomycetidae</taxon>
        <taxon>Boletales</taxon>
        <taxon>Coniophorineae</taxon>
        <taxon>Serpulaceae</taxon>
        <taxon>Serpula</taxon>
    </lineage>
</organism>
<evidence type="ECO:0000313" key="3">
    <source>
        <dbReference type="Proteomes" id="UP000008063"/>
    </source>
</evidence>
<sequence length="249" mass="26258">MDNSGAGQPYIIGRKLQVEAIPKNNSYSGIENPPQNVVDKVGSEDSNTKNASPKKLESIPEVVNKDLDGNPRVASTSQNDASSVRVISCLLGQRALGSIQEAATNESPDERPGDTSTCQSDIGGPTGTNDLEVVNMSPDRRFANTYMRQNDASGETGISDNAGEAVGSIGQRSIQEVVNDGSNERGAVAGQNGASEAMEAIYAMENAAWEVASEDSDGSDKDMAQKILSCPRNSESFTLNSIIKKGEDV</sequence>